<evidence type="ECO:0000259" key="1">
    <source>
        <dbReference type="Pfam" id="PF01966"/>
    </source>
</evidence>
<dbReference type="AlphaFoldDB" id="A0A923E3J1"/>
<dbReference type="Proteomes" id="UP000617426">
    <property type="component" value="Unassembled WGS sequence"/>
</dbReference>
<dbReference type="Pfam" id="PF01966">
    <property type="entry name" value="HD"/>
    <property type="match status" value="1"/>
</dbReference>
<feature type="domain" description="HD" evidence="1">
    <location>
        <begin position="45"/>
        <end position="146"/>
    </location>
</feature>
<evidence type="ECO:0000313" key="3">
    <source>
        <dbReference type="Proteomes" id="UP000617426"/>
    </source>
</evidence>
<name>A0A923E3J1_9ACTO</name>
<sequence length="164" mass="18761">MTGRALMGTGKTRLALQVRETADELARTGRVAEMGRYIQHGSVSTLEHVLRVADRALACSRKLGIRVSEDELIRGAILHDYYLYDWHDPNIKGHATKHPLRALKNAEEDFLLTDRERNIIAAHMWPLPPTRVPRCREAWLVCFADKWCSLEETLFMRGAARDKP</sequence>
<dbReference type="RefSeq" id="WP_221437806.1">
    <property type="nucleotide sequence ID" value="NZ_JACHMK010000001.1"/>
</dbReference>
<dbReference type="Gene3D" id="1.10.3210.10">
    <property type="entry name" value="Hypothetical protein af1432"/>
    <property type="match status" value="1"/>
</dbReference>
<proteinExistence type="predicted"/>
<reference evidence="2" key="1">
    <citation type="submission" date="2020-08" db="EMBL/GenBank/DDBJ databases">
        <title>Sequencing the genomes of 1000 actinobacteria strains.</title>
        <authorList>
            <person name="Klenk H.-P."/>
        </authorList>
    </citation>
    <scope>NUCLEOTIDE SEQUENCE</scope>
    <source>
        <strain evidence="2">DSM 10695</strain>
    </source>
</reference>
<organism evidence="2 3">
    <name type="scientific">Schaalia hyovaginalis</name>
    <dbReference type="NCBI Taxonomy" id="29316"/>
    <lineage>
        <taxon>Bacteria</taxon>
        <taxon>Bacillati</taxon>
        <taxon>Actinomycetota</taxon>
        <taxon>Actinomycetes</taxon>
        <taxon>Actinomycetales</taxon>
        <taxon>Actinomycetaceae</taxon>
        <taxon>Schaalia</taxon>
    </lineage>
</organism>
<gene>
    <name evidence="2" type="ORF">HD592_000722</name>
</gene>
<dbReference type="EMBL" id="JACHMK010000001">
    <property type="protein sequence ID" value="MBB6334157.1"/>
    <property type="molecule type" value="Genomic_DNA"/>
</dbReference>
<protein>
    <recommendedName>
        <fullName evidence="1">HD domain-containing protein</fullName>
    </recommendedName>
</protein>
<dbReference type="CDD" id="cd00077">
    <property type="entry name" value="HDc"/>
    <property type="match status" value="1"/>
</dbReference>
<dbReference type="InterPro" id="IPR006674">
    <property type="entry name" value="HD_domain"/>
</dbReference>
<accession>A0A923E3J1</accession>
<keyword evidence="3" id="KW-1185">Reference proteome</keyword>
<dbReference type="InterPro" id="IPR003607">
    <property type="entry name" value="HD/PDEase_dom"/>
</dbReference>
<comment type="caution">
    <text evidence="2">The sequence shown here is derived from an EMBL/GenBank/DDBJ whole genome shotgun (WGS) entry which is preliminary data.</text>
</comment>
<dbReference type="SUPFAM" id="SSF109604">
    <property type="entry name" value="HD-domain/PDEase-like"/>
    <property type="match status" value="1"/>
</dbReference>
<evidence type="ECO:0000313" key="2">
    <source>
        <dbReference type="EMBL" id="MBB6334157.1"/>
    </source>
</evidence>